<dbReference type="Proteomes" id="UP000237819">
    <property type="component" value="Unassembled WGS sequence"/>
</dbReference>
<comment type="caution">
    <text evidence="1">The sequence shown here is derived from an EMBL/GenBank/DDBJ whole genome shotgun (WGS) entry which is preliminary data.</text>
</comment>
<dbReference type="EMBL" id="PUHZ01000011">
    <property type="protein sequence ID" value="PQO46067.1"/>
    <property type="molecule type" value="Genomic_DNA"/>
</dbReference>
<proteinExistence type="predicted"/>
<organism evidence="1 2">
    <name type="scientific">Blastopirellula marina</name>
    <dbReference type="NCBI Taxonomy" id="124"/>
    <lineage>
        <taxon>Bacteria</taxon>
        <taxon>Pseudomonadati</taxon>
        <taxon>Planctomycetota</taxon>
        <taxon>Planctomycetia</taxon>
        <taxon>Pirellulales</taxon>
        <taxon>Pirellulaceae</taxon>
        <taxon>Blastopirellula</taxon>
    </lineage>
</organism>
<accession>A0A2S8GNR5</accession>
<dbReference type="AlphaFoldDB" id="A0A2S8GNR5"/>
<evidence type="ECO:0000313" key="2">
    <source>
        <dbReference type="Proteomes" id="UP000237819"/>
    </source>
</evidence>
<gene>
    <name evidence="1" type="ORF">C5Y93_10850</name>
</gene>
<name>A0A2S8GNR5_9BACT</name>
<evidence type="ECO:0000313" key="1">
    <source>
        <dbReference type="EMBL" id="PQO46067.1"/>
    </source>
</evidence>
<reference evidence="1 2" key="1">
    <citation type="submission" date="2018-02" db="EMBL/GenBank/DDBJ databases">
        <title>Comparative genomes isolates from brazilian mangrove.</title>
        <authorList>
            <person name="Araujo J.E."/>
            <person name="Taketani R.G."/>
            <person name="Silva M.C.P."/>
            <person name="Loureco M.V."/>
            <person name="Andreote F.D."/>
        </authorList>
    </citation>
    <scope>NUCLEOTIDE SEQUENCE [LARGE SCALE GENOMIC DNA]</scope>
    <source>
        <strain evidence="1 2">Nap-Phe MGV</strain>
    </source>
</reference>
<protein>
    <submittedName>
        <fullName evidence="1">Uncharacterized protein</fullName>
    </submittedName>
</protein>
<sequence>MFNREKTTQLQTGVPIWNRPESGLLTNWHFWWCGDIDVHQTSSIKRHPEHLNLGQKRVKILEADP</sequence>